<dbReference type="Proteomes" id="UP000192674">
    <property type="component" value="Unassembled WGS sequence"/>
</dbReference>
<sequence length="391" mass="40856">MRVLLATTANNGHFGPMLPIAGACLRAGHDVLVAAPQSFAGTVERAGHRHWPCPDVDPDERAALHAKFLAAEPEKRNETMVTLGAELAARSIMPGMLAALDEWRPDVILREIGELGSAIAAELRGVPHVQMLIGLDKFVDFTLPLAARALVAYRESLGLPGDPDGENLHRAPSFSLLPPSLEVPRAEAGPEVHRFRVPAAAGSAPLRDWWANDDAPLVYATFGTVAAGVPFAAAAFRTVVEALAELPVRVLVTVGDSGDPSTWSALPPNVHVERWVPQQDVLVHAAAMVCHGGTGTVLGGLAAGVPMVVVPQFADQPDNAERVAAVGAGIGVGDGEAAPATAEELQAAVTRVLNEPSYRKAAGVMAEEIAALPPVDEAVSFLAKLTDADRG</sequence>
<dbReference type="Pfam" id="PF21036">
    <property type="entry name" value="EryCIII-like_N"/>
    <property type="match status" value="1"/>
</dbReference>
<dbReference type="EMBL" id="FWXV01000023">
    <property type="protein sequence ID" value="SMD27365.1"/>
    <property type="molecule type" value="Genomic_DNA"/>
</dbReference>
<evidence type="ECO:0000259" key="5">
    <source>
        <dbReference type="Pfam" id="PF21036"/>
    </source>
</evidence>
<keyword evidence="3 6" id="KW-0808">Transferase</keyword>
<evidence type="ECO:0000259" key="4">
    <source>
        <dbReference type="Pfam" id="PF06722"/>
    </source>
</evidence>
<dbReference type="PANTHER" id="PTHR48050:SF13">
    <property type="entry name" value="STEROL 3-BETA-GLUCOSYLTRANSFERASE UGT80A2"/>
    <property type="match status" value="1"/>
</dbReference>
<dbReference type="GO" id="GO:0008194">
    <property type="term" value="F:UDP-glycosyltransferase activity"/>
    <property type="evidence" value="ECO:0007669"/>
    <property type="project" value="InterPro"/>
</dbReference>
<dbReference type="Pfam" id="PF06722">
    <property type="entry name" value="EryCIII-like_C"/>
    <property type="match status" value="1"/>
</dbReference>
<dbReference type="GO" id="GO:0016758">
    <property type="term" value="F:hexosyltransferase activity"/>
    <property type="evidence" value="ECO:0007669"/>
    <property type="project" value="UniProtKB-ARBA"/>
</dbReference>
<feature type="domain" description="Erythromycin biosynthesis protein CIII-like C-terminal" evidence="4">
    <location>
        <begin position="238"/>
        <end position="383"/>
    </location>
</feature>
<dbReference type="RefSeq" id="WP_084434909.1">
    <property type="nucleotide sequence ID" value="NZ_FWXV01000023.1"/>
</dbReference>
<dbReference type="PROSITE" id="PS00375">
    <property type="entry name" value="UDPGT"/>
    <property type="match status" value="1"/>
</dbReference>
<proteinExistence type="inferred from homology"/>
<evidence type="ECO:0000256" key="2">
    <source>
        <dbReference type="ARBA" id="ARBA00022676"/>
    </source>
</evidence>
<dbReference type="GO" id="GO:0017000">
    <property type="term" value="P:antibiotic biosynthetic process"/>
    <property type="evidence" value="ECO:0007669"/>
    <property type="project" value="UniProtKB-ARBA"/>
</dbReference>
<dbReference type="AlphaFoldDB" id="A0A1W2FZK1"/>
<dbReference type="PANTHER" id="PTHR48050">
    <property type="entry name" value="STEROL 3-BETA-GLUCOSYLTRANSFERASE"/>
    <property type="match status" value="1"/>
</dbReference>
<keyword evidence="7" id="KW-1185">Reference proteome</keyword>
<dbReference type="InterPro" id="IPR002213">
    <property type="entry name" value="UDP_glucos_trans"/>
</dbReference>
<dbReference type="Gene3D" id="3.40.50.2000">
    <property type="entry name" value="Glycogen Phosphorylase B"/>
    <property type="match status" value="2"/>
</dbReference>
<name>A0A1W2FZK1_KIBAR</name>
<evidence type="ECO:0000256" key="3">
    <source>
        <dbReference type="ARBA" id="ARBA00022679"/>
    </source>
</evidence>
<dbReference type="OrthoDB" id="6620093at2"/>
<dbReference type="FunFam" id="3.40.50.2000:FF:000072">
    <property type="entry name" value="Glycosyl transferase"/>
    <property type="match status" value="1"/>
</dbReference>
<protein>
    <submittedName>
        <fullName evidence="6">UDP-glucoronosyl and UDP-glucosyl transferase</fullName>
    </submittedName>
</protein>
<dbReference type="InterPro" id="IPR010610">
    <property type="entry name" value="EryCIII-like_C"/>
</dbReference>
<feature type="domain" description="Erythromycin biosynthesis protein CIII-like N-terminal" evidence="5">
    <location>
        <begin position="26"/>
        <end position="211"/>
    </location>
</feature>
<organism evidence="6 7">
    <name type="scientific">Kibdelosporangium aridum</name>
    <dbReference type="NCBI Taxonomy" id="2030"/>
    <lineage>
        <taxon>Bacteria</taxon>
        <taxon>Bacillati</taxon>
        <taxon>Actinomycetota</taxon>
        <taxon>Actinomycetes</taxon>
        <taxon>Pseudonocardiales</taxon>
        <taxon>Pseudonocardiaceae</taxon>
        <taxon>Kibdelosporangium</taxon>
    </lineage>
</organism>
<keyword evidence="2" id="KW-0328">Glycosyltransferase</keyword>
<reference evidence="6 7" key="1">
    <citation type="submission" date="2017-04" db="EMBL/GenBank/DDBJ databases">
        <authorList>
            <person name="Afonso C.L."/>
            <person name="Miller P.J."/>
            <person name="Scott M.A."/>
            <person name="Spackman E."/>
            <person name="Goraichik I."/>
            <person name="Dimitrov K.M."/>
            <person name="Suarez D.L."/>
            <person name="Swayne D.E."/>
        </authorList>
    </citation>
    <scope>NUCLEOTIDE SEQUENCE [LARGE SCALE GENOMIC DNA]</scope>
    <source>
        <strain evidence="6 7">DSM 43828</strain>
    </source>
</reference>
<accession>A0A1W2FZK1</accession>
<gene>
    <name evidence="6" type="ORF">SAMN05661093_10968</name>
</gene>
<comment type="similarity">
    <text evidence="1">Belongs to the glycosyltransferase 28 family.</text>
</comment>
<dbReference type="InterPro" id="IPR050426">
    <property type="entry name" value="Glycosyltransferase_28"/>
</dbReference>
<evidence type="ECO:0000313" key="7">
    <source>
        <dbReference type="Proteomes" id="UP000192674"/>
    </source>
</evidence>
<dbReference type="InterPro" id="IPR048284">
    <property type="entry name" value="EryCIII-like_N"/>
</dbReference>
<dbReference type="PROSITE" id="PS51257">
    <property type="entry name" value="PROKAR_LIPOPROTEIN"/>
    <property type="match status" value="1"/>
</dbReference>
<dbReference type="InterPro" id="IPR035595">
    <property type="entry name" value="UDP_glycos_trans_CS"/>
</dbReference>
<evidence type="ECO:0000256" key="1">
    <source>
        <dbReference type="ARBA" id="ARBA00006962"/>
    </source>
</evidence>
<dbReference type="CDD" id="cd03784">
    <property type="entry name" value="GT1_Gtf-like"/>
    <property type="match status" value="1"/>
</dbReference>
<dbReference type="SUPFAM" id="SSF53756">
    <property type="entry name" value="UDP-Glycosyltransferase/glycogen phosphorylase"/>
    <property type="match status" value="1"/>
</dbReference>
<evidence type="ECO:0000313" key="6">
    <source>
        <dbReference type="EMBL" id="SMD27365.1"/>
    </source>
</evidence>